<dbReference type="SUPFAM" id="SSF53706">
    <property type="entry name" value="Formate dehydrogenase/DMSO reductase, domains 1-3"/>
    <property type="match status" value="1"/>
</dbReference>
<dbReference type="GO" id="GO:0046872">
    <property type="term" value="F:metal ion binding"/>
    <property type="evidence" value="ECO:0007669"/>
    <property type="project" value="UniProtKB-KW"/>
</dbReference>
<dbReference type="InterPro" id="IPR037920">
    <property type="entry name" value="YoaE_C"/>
</dbReference>
<dbReference type="AlphaFoldDB" id="A0A9X1Y5V6"/>
<keyword evidence="4" id="KW-0411">Iron-sulfur</keyword>
<dbReference type="PANTHER" id="PTHR43742:SF6">
    <property type="entry name" value="OXIDOREDUCTASE YYAE-RELATED"/>
    <property type="match status" value="1"/>
</dbReference>
<dbReference type="CDD" id="cd02786">
    <property type="entry name" value="MopB_CT_3"/>
    <property type="match status" value="1"/>
</dbReference>
<name>A0A9X1Y5V6_9PROT</name>
<dbReference type="Proteomes" id="UP001139516">
    <property type="component" value="Unassembled WGS sequence"/>
</dbReference>
<dbReference type="GO" id="GO:0043546">
    <property type="term" value="F:molybdopterin cofactor binding"/>
    <property type="evidence" value="ECO:0007669"/>
    <property type="project" value="InterPro"/>
</dbReference>
<dbReference type="GO" id="GO:0051536">
    <property type="term" value="F:iron-sulfur cluster binding"/>
    <property type="evidence" value="ECO:0007669"/>
    <property type="project" value="UniProtKB-KW"/>
</dbReference>
<keyword evidence="3" id="KW-0408">Iron</keyword>
<dbReference type="Pfam" id="PF01568">
    <property type="entry name" value="Molydop_binding"/>
    <property type="match status" value="1"/>
</dbReference>
<evidence type="ECO:0000256" key="3">
    <source>
        <dbReference type="ARBA" id="ARBA00023004"/>
    </source>
</evidence>
<feature type="compositionally biased region" description="Low complexity" evidence="5">
    <location>
        <begin position="1"/>
        <end position="17"/>
    </location>
</feature>
<dbReference type="SMART" id="SM00926">
    <property type="entry name" value="Molybdop_Fe4S4"/>
    <property type="match status" value="1"/>
</dbReference>
<dbReference type="InterPro" id="IPR009010">
    <property type="entry name" value="Asp_de-COase-like_dom_sf"/>
</dbReference>
<evidence type="ECO:0000256" key="5">
    <source>
        <dbReference type="SAM" id="MobiDB-lite"/>
    </source>
</evidence>
<dbReference type="SUPFAM" id="SSF50692">
    <property type="entry name" value="ADC-like"/>
    <property type="match status" value="1"/>
</dbReference>
<dbReference type="Gene3D" id="3.40.50.740">
    <property type="match status" value="1"/>
</dbReference>
<evidence type="ECO:0000259" key="6">
    <source>
        <dbReference type="PROSITE" id="PS51669"/>
    </source>
</evidence>
<dbReference type="Pfam" id="PF04879">
    <property type="entry name" value="Molybdop_Fe4S4"/>
    <property type="match status" value="1"/>
</dbReference>
<dbReference type="EMBL" id="JALPRX010000015">
    <property type="protein sequence ID" value="MCK8783625.1"/>
    <property type="molecule type" value="Genomic_DNA"/>
</dbReference>
<dbReference type="InterPro" id="IPR050612">
    <property type="entry name" value="Prok_Mopterin_Oxidored"/>
</dbReference>
<accession>A0A9X1Y5V6</accession>
<feature type="region of interest" description="Disordered" evidence="5">
    <location>
        <begin position="1"/>
        <end position="27"/>
    </location>
</feature>
<sequence length="710" mass="76049">MSQTASAKAGAQAGAKAGNRATRHSACPHDCPSTCALEVEVIDGARIGAVRGAAANTYTAGVICAKVSRYAERVHHPDRLTRPMRRTGPRGSGQFAPISWDEALDRVAEAFTEAAARHGTEAVWPYYFAGTMGLVQRDGINRLRHAMRYSRQSLTICSSVSEIGWKAGAGVLLGPDPREMAQADLIVVWGGNPVATQVNVMTHISRARKERGAKLVVVDPYRNGTAAVADLHLPVLPGTDAALACAVMHCAFRDGLADREYLARYTDDPAGLEAHLATRGPDWASAITGLPVARIEEFARLYNGTARSFLRIGYGFTRMRNGAAAMHAVSCLPAVTGAWKHAGGGALWSGRGMYRWDKTLIEGLDVVDPATRILDMSRIGAVLTGDRRDLGDGPGVHALLIQNVNPLTVAPDTNKVRRGFAREDLFVCVHEQFMTATARQADILLPATMFLEHDDLYQAGGHSHIQIGPKLIEPPGECRSNHDVILGLAQRLGAEHPGFGMTAMEIADATLRASGWPGAAEVVERHWVDVQPEFRKAHHLDGFGFPDGKFRFSPDWRALGPHGAAMPTMPDHMPVIDSSDAAHPFRLVTAPARQFLNTSFTETPTARKREGRPTAMLHPADAARLGVAEGGRVVLGNARGTVTVHAKLFDGLQPGVVIVESVWPDEDFEGGIGINALTSDDPALPAGGAVFHDTAVWLRAAEAALALAAE</sequence>
<dbReference type="InterPro" id="IPR006657">
    <property type="entry name" value="MoPterin_dinucl-bd_dom"/>
</dbReference>
<keyword evidence="8" id="KW-1185">Reference proteome</keyword>
<dbReference type="InterPro" id="IPR006656">
    <property type="entry name" value="Mopterin_OxRdtase"/>
</dbReference>
<dbReference type="PROSITE" id="PS51669">
    <property type="entry name" value="4FE4S_MOW_BIS_MGD"/>
    <property type="match status" value="1"/>
</dbReference>
<organism evidence="7 8">
    <name type="scientific">Roseomonas acroporae</name>
    <dbReference type="NCBI Taxonomy" id="2937791"/>
    <lineage>
        <taxon>Bacteria</taxon>
        <taxon>Pseudomonadati</taxon>
        <taxon>Pseudomonadota</taxon>
        <taxon>Alphaproteobacteria</taxon>
        <taxon>Acetobacterales</taxon>
        <taxon>Roseomonadaceae</taxon>
        <taxon>Roseomonas</taxon>
    </lineage>
</organism>
<comment type="similarity">
    <text evidence="1">Belongs to the prokaryotic molybdopterin-containing oxidoreductase family.</text>
</comment>
<evidence type="ECO:0000256" key="2">
    <source>
        <dbReference type="ARBA" id="ARBA00022723"/>
    </source>
</evidence>
<dbReference type="Gene3D" id="2.40.40.20">
    <property type="match status" value="1"/>
</dbReference>
<keyword evidence="2" id="KW-0479">Metal-binding</keyword>
<gene>
    <name evidence="7" type="ORF">M0638_04420</name>
</gene>
<feature type="domain" description="4Fe-4S Mo/W bis-MGD-type" evidence="6">
    <location>
        <begin position="20"/>
        <end position="78"/>
    </location>
</feature>
<comment type="caution">
    <text evidence="7">The sequence shown here is derived from an EMBL/GenBank/DDBJ whole genome shotgun (WGS) entry which is preliminary data.</text>
</comment>
<evidence type="ECO:0000256" key="4">
    <source>
        <dbReference type="ARBA" id="ARBA00023014"/>
    </source>
</evidence>
<dbReference type="Gene3D" id="2.20.25.90">
    <property type="entry name" value="ADC-like domains"/>
    <property type="match status" value="1"/>
</dbReference>
<dbReference type="RefSeq" id="WP_248665751.1">
    <property type="nucleotide sequence ID" value="NZ_JALPRX010000015.1"/>
</dbReference>
<dbReference type="CDD" id="cd02766">
    <property type="entry name" value="MopB_3"/>
    <property type="match status" value="1"/>
</dbReference>
<reference evidence="7" key="1">
    <citation type="submission" date="2022-04" db="EMBL/GenBank/DDBJ databases">
        <title>Roseomonas acroporae sp. nov., isolated from coral Acropora digitifera.</title>
        <authorList>
            <person name="Sun H."/>
        </authorList>
    </citation>
    <scope>NUCLEOTIDE SEQUENCE</scope>
    <source>
        <strain evidence="7">NAR14</strain>
    </source>
</reference>
<dbReference type="Gene3D" id="3.40.228.10">
    <property type="entry name" value="Dimethylsulfoxide Reductase, domain 2"/>
    <property type="match status" value="1"/>
</dbReference>
<dbReference type="InterPro" id="IPR006963">
    <property type="entry name" value="Mopterin_OxRdtase_4Fe-4S_dom"/>
</dbReference>
<dbReference type="PANTHER" id="PTHR43742">
    <property type="entry name" value="TRIMETHYLAMINE-N-OXIDE REDUCTASE"/>
    <property type="match status" value="1"/>
</dbReference>
<evidence type="ECO:0000313" key="8">
    <source>
        <dbReference type="Proteomes" id="UP001139516"/>
    </source>
</evidence>
<evidence type="ECO:0000313" key="7">
    <source>
        <dbReference type="EMBL" id="MCK8783625.1"/>
    </source>
</evidence>
<evidence type="ECO:0000256" key="1">
    <source>
        <dbReference type="ARBA" id="ARBA00010312"/>
    </source>
</evidence>
<protein>
    <submittedName>
        <fullName evidence="7">Molybdopterin oxidoreductase family protein</fullName>
    </submittedName>
</protein>
<proteinExistence type="inferred from homology"/>
<dbReference type="GO" id="GO:0016491">
    <property type="term" value="F:oxidoreductase activity"/>
    <property type="evidence" value="ECO:0007669"/>
    <property type="project" value="InterPro"/>
</dbReference>
<dbReference type="Pfam" id="PF00384">
    <property type="entry name" value="Molybdopterin"/>
    <property type="match status" value="1"/>
</dbReference>
<dbReference type="Gene3D" id="3.30.2070.10">
    <property type="entry name" value="Formate dehydrogenase/DMSO reductase"/>
    <property type="match status" value="1"/>
</dbReference>